<evidence type="ECO:0000313" key="15">
    <source>
        <dbReference type="EMBL" id="CAG9812260.1"/>
    </source>
</evidence>
<evidence type="ECO:0000256" key="10">
    <source>
        <dbReference type="ARBA" id="ARBA00023303"/>
    </source>
</evidence>
<dbReference type="GO" id="GO:0034765">
    <property type="term" value="P:regulation of monoatomic ion transmembrane transport"/>
    <property type="evidence" value="ECO:0007669"/>
    <property type="project" value="TreeGrafter"/>
</dbReference>
<evidence type="ECO:0000259" key="14">
    <source>
        <dbReference type="Pfam" id="PF17655"/>
    </source>
</evidence>
<keyword evidence="6 11" id="KW-0630">Potassium</keyword>
<dbReference type="PRINTS" id="PR01320">
    <property type="entry name" value="KIRCHANNEL"/>
</dbReference>
<keyword evidence="5 11" id="KW-0851">Voltage-gated channel</keyword>
<dbReference type="InterPro" id="IPR016449">
    <property type="entry name" value="K_chnl_inward-rec_Kir"/>
</dbReference>
<dbReference type="OrthoDB" id="273257at2759"/>
<evidence type="ECO:0000256" key="3">
    <source>
        <dbReference type="ARBA" id="ARBA00022538"/>
    </source>
</evidence>
<dbReference type="InterPro" id="IPR041647">
    <property type="entry name" value="IRK_C"/>
</dbReference>
<reference evidence="15" key="2">
    <citation type="submission" date="2022-10" db="EMBL/GenBank/DDBJ databases">
        <authorList>
            <consortium name="ENA_rothamsted_submissions"/>
            <consortium name="culmorum"/>
            <person name="King R."/>
        </authorList>
    </citation>
    <scope>NUCLEOTIDE SEQUENCE</scope>
</reference>
<keyword evidence="3 11" id="KW-0633">Potassium transport</keyword>
<dbReference type="EMBL" id="OU895880">
    <property type="protein sequence ID" value="CAG9812260.1"/>
    <property type="molecule type" value="Genomic_DNA"/>
</dbReference>
<comment type="subcellular location">
    <subcellularLocation>
        <location evidence="1 11">Membrane</location>
        <topology evidence="1 11">Multi-pass membrane protein</topology>
    </subcellularLocation>
</comment>
<keyword evidence="7 12" id="KW-1133">Transmembrane helix</keyword>
<dbReference type="InterPro" id="IPR014756">
    <property type="entry name" value="Ig_E-set"/>
</dbReference>
<evidence type="ECO:0000256" key="8">
    <source>
        <dbReference type="ARBA" id="ARBA00023065"/>
    </source>
</evidence>
<keyword evidence="4 11" id="KW-0812">Transmembrane</keyword>
<feature type="domain" description="Inward rectifier potassium channel C-terminal" evidence="14">
    <location>
        <begin position="171"/>
        <end position="338"/>
    </location>
</feature>
<dbReference type="PANTHER" id="PTHR11767:SF115">
    <property type="entry name" value="INWARDLY RECTIFYING POTASSIUM CHANNEL 3, ISOFORM D"/>
    <property type="match status" value="1"/>
</dbReference>
<dbReference type="GO" id="GO:1990573">
    <property type="term" value="P:potassium ion import across plasma membrane"/>
    <property type="evidence" value="ECO:0007669"/>
    <property type="project" value="TreeGrafter"/>
</dbReference>
<name>A0A9N9S7S2_9DIPT</name>
<dbReference type="Gene3D" id="1.10.287.70">
    <property type="match status" value="1"/>
</dbReference>
<keyword evidence="2 11" id="KW-0813">Transport</keyword>
<keyword evidence="8 11" id="KW-0406">Ion transport</keyword>
<dbReference type="Pfam" id="PF17655">
    <property type="entry name" value="IRK_C"/>
    <property type="match status" value="1"/>
</dbReference>
<comment type="similarity">
    <text evidence="11">Belongs to the inward rectifier-type potassium channel (TC 1.A.2.1) family.</text>
</comment>
<dbReference type="SUPFAM" id="SSF81296">
    <property type="entry name" value="E set domains"/>
    <property type="match status" value="1"/>
</dbReference>
<dbReference type="InterPro" id="IPR013518">
    <property type="entry name" value="K_chnl_inward-rec_Kir_cyto"/>
</dbReference>
<accession>A0A9N9S7S2</accession>
<evidence type="ECO:0000256" key="1">
    <source>
        <dbReference type="ARBA" id="ARBA00004141"/>
    </source>
</evidence>
<evidence type="ECO:0000256" key="5">
    <source>
        <dbReference type="ARBA" id="ARBA00022882"/>
    </source>
</evidence>
<gene>
    <name evidence="15" type="ORF">CHIRRI_LOCUS15065</name>
</gene>
<dbReference type="Proteomes" id="UP001153620">
    <property type="component" value="Chromosome 4"/>
</dbReference>
<evidence type="ECO:0000256" key="11">
    <source>
        <dbReference type="RuleBase" id="RU003822"/>
    </source>
</evidence>
<evidence type="ECO:0000256" key="2">
    <source>
        <dbReference type="ARBA" id="ARBA00022448"/>
    </source>
</evidence>
<dbReference type="Gene3D" id="2.60.40.1400">
    <property type="entry name" value="G protein-activated inward rectifier potassium channel 1"/>
    <property type="match status" value="1"/>
</dbReference>
<evidence type="ECO:0000256" key="6">
    <source>
        <dbReference type="ARBA" id="ARBA00022958"/>
    </source>
</evidence>
<dbReference type="Pfam" id="PF01007">
    <property type="entry name" value="IRK"/>
    <property type="match status" value="1"/>
</dbReference>
<evidence type="ECO:0000256" key="7">
    <source>
        <dbReference type="ARBA" id="ARBA00022989"/>
    </source>
</evidence>
<keyword evidence="16" id="KW-1185">Reference proteome</keyword>
<protein>
    <submittedName>
        <fullName evidence="15">Uncharacterized protein</fullName>
    </submittedName>
</protein>
<feature type="transmembrane region" description="Helical" evidence="12">
    <location>
        <begin position="135"/>
        <end position="158"/>
    </location>
</feature>
<dbReference type="PANTHER" id="PTHR11767">
    <property type="entry name" value="INWARD RECTIFIER POTASSIUM CHANNEL"/>
    <property type="match status" value="1"/>
</dbReference>
<reference evidence="15" key="1">
    <citation type="submission" date="2022-01" db="EMBL/GenBank/DDBJ databases">
        <authorList>
            <person name="King R."/>
        </authorList>
    </citation>
    <scope>NUCLEOTIDE SEQUENCE</scope>
</reference>
<dbReference type="InterPro" id="IPR040445">
    <property type="entry name" value="Kir_TM"/>
</dbReference>
<evidence type="ECO:0000256" key="12">
    <source>
        <dbReference type="SAM" id="Phobius"/>
    </source>
</evidence>
<evidence type="ECO:0000259" key="13">
    <source>
        <dbReference type="Pfam" id="PF01007"/>
    </source>
</evidence>
<evidence type="ECO:0000256" key="9">
    <source>
        <dbReference type="ARBA" id="ARBA00023136"/>
    </source>
</evidence>
<dbReference type="GO" id="GO:0034702">
    <property type="term" value="C:monoatomic ion channel complex"/>
    <property type="evidence" value="ECO:0007669"/>
    <property type="project" value="UniProtKB-KW"/>
</dbReference>
<dbReference type="AlphaFoldDB" id="A0A9N9S7S2"/>
<sequence>MASRRNSSFPPQKVERLLLKHGRRNVKAENLPDKFIKFTKDIVHTLVEMPWRKLLFIVIMTFFTTWTFFGIVYYVIAWTNGDLVFDEITGERMIGDRDPCIMGARTFAGFFLHSVESQVSTGYGTWYPSEECPSAITALITQLVFGLIIDSAIVGIVIQKLTRPPKHVYKEFSKHAVICLRDDKYCLLFRIADFRHTRSIDSKIRAYLFEDVLTEENYIEKRQSRLKIEESGRLFMLWPQIACHIIDKNSPLYRMGPRDFAEMNFEIIIGHKGESSYSGHTTQARTSYLAREVLWGFRFVNITSFDDENECFVADVDAMDDIKQVEMPQYSAKVYDQLKTVGDGNEIVWRSELRRFDVDMIESAM</sequence>
<dbReference type="GO" id="GO:0005242">
    <property type="term" value="F:inward rectifier potassium channel activity"/>
    <property type="evidence" value="ECO:0007669"/>
    <property type="project" value="InterPro"/>
</dbReference>
<dbReference type="SUPFAM" id="SSF81324">
    <property type="entry name" value="Voltage-gated potassium channels"/>
    <property type="match status" value="1"/>
</dbReference>
<feature type="transmembrane region" description="Helical" evidence="12">
    <location>
        <begin position="54"/>
        <end position="76"/>
    </location>
</feature>
<evidence type="ECO:0000313" key="16">
    <source>
        <dbReference type="Proteomes" id="UP001153620"/>
    </source>
</evidence>
<proteinExistence type="inferred from homology"/>
<evidence type="ECO:0000256" key="4">
    <source>
        <dbReference type="ARBA" id="ARBA00022692"/>
    </source>
</evidence>
<keyword evidence="10 11" id="KW-0407">Ion channel</keyword>
<keyword evidence="9 12" id="KW-0472">Membrane</keyword>
<organism evidence="15 16">
    <name type="scientific">Chironomus riparius</name>
    <dbReference type="NCBI Taxonomy" id="315576"/>
    <lineage>
        <taxon>Eukaryota</taxon>
        <taxon>Metazoa</taxon>
        <taxon>Ecdysozoa</taxon>
        <taxon>Arthropoda</taxon>
        <taxon>Hexapoda</taxon>
        <taxon>Insecta</taxon>
        <taxon>Pterygota</taxon>
        <taxon>Neoptera</taxon>
        <taxon>Endopterygota</taxon>
        <taxon>Diptera</taxon>
        <taxon>Nematocera</taxon>
        <taxon>Chironomoidea</taxon>
        <taxon>Chironomidae</taxon>
        <taxon>Chironominae</taxon>
        <taxon>Chironomus</taxon>
    </lineage>
</organism>
<dbReference type="GO" id="GO:0005886">
    <property type="term" value="C:plasma membrane"/>
    <property type="evidence" value="ECO:0007669"/>
    <property type="project" value="TreeGrafter"/>
</dbReference>
<feature type="domain" description="Potassium channel inwardly rectifying transmembrane" evidence="13">
    <location>
        <begin position="20"/>
        <end position="164"/>
    </location>
</feature>